<dbReference type="eggNOG" id="KOG0731">
    <property type="taxonomic scope" value="Eukaryota"/>
</dbReference>
<evidence type="ECO:0000256" key="14">
    <source>
        <dbReference type="ARBA" id="ARBA00023128"/>
    </source>
</evidence>
<evidence type="ECO:0000259" key="20">
    <source>
        <dbReference type="SMART" id="SM00382"/>
    </source>
</evidence>
<dbReference type="GO" id="GO:0046872">
    <property type="term" value="F:metal ion binding"/>
    <property type="evidence" value="ECO:0007669"/>
    <property type="project" value="UniProtKB-KW"/>
</dbReference>
<dbReference type="InterPro" id="IPR000642">
    <property type="entry name" value="Peptidase_M41"/>
</dbReference>
<dbReference type="FunFam" id="1.20.58.760:FF:000003">
    <property type="entry name" value="AFG3-like AAA ATPase 2"/>
    <property type="match status" value="1"/>
</dbReference>
<evidence type="ECO:0000256" key="3">
    <source>
        <dbReference type="ARBA" id="ARBA00010044"/>
    </source>
</evidence>
<dbReference type="InParanoid" id="A5DY02"/>
<dbReference type="Gene3D" id="3.40.50.300">
    <property type="entry name" value="P-loop containing nucleotide triphosphate hydrolases"/>
    <property type="match status" value="1"/>
</dbReference>
<keyword evidence="9" id="KW-0378">Hydrolase</keyword>
<keyword evidence="6" id="KW-0812">Transmembrane</keyword>
<dbReference type="InterPro" id="IPR005936">
    <property type="entry name" value="FtsH"/>
</dbReference>
<dbReference type="GO" id="GO:0051301">
    <property type="term" value="P:cell division"/>
    <property type="evidence" value="ECO:0007669"/>
    <property type="project" value="UniProtKB-KW"/>
</dbReference>
<organism evidence="21 22">
    <name type="scientific">Lodderomyces elongisporus (strain ATCC 11503 / CBS 2605 / JCM 1781 / NBRC 1676 / NRRL YB-4239)</name>
    <name type="common">Yeast</name>
    <name type="synonym">Saccharomyces elongisporus</name>
    <dbReference type="NCBI Taxonomy" id="379508"/>
    <lineage>
        <taxon>Eukaryota</taxon>
        <taxon>Fungi</taxon>
        <taxon>Dikarya</taxon>
        <taxon>Ascomycota</taxon>
        <taxon>Saccharomycotina</taxon>
        <taxon>Pichiomycetes</taxon>
        <taxon>Debaryomycetaceae</taxon>
        <taxon>Candida/Lodderomyces clade</taxon>
        <taxon>Lodderomyces</taxon>
    </lineage>
</organism>
<dbReference type="SUPFAM" id="SSF140990">
    <property type="entry name" value="FtsH protease domain-like"/>
    <property type="match status" value="1"/>
</dbReference>
<dbReference type="PANTHER" id="PTHR43655">
    <property type="entry name" value="ATP-DEPENDENT PROTEASE"/>
    <property type="match status" value="1"/>
</dbReference>
<dbReference type="Pfam" id="PF17862">
    <property type="entry name" value="AAA_lid_3"/>
    <property type="match status" value="1"/>
</dbReference>
<evidence type="ECO:0000256" key="12">
    <source>
        <dbReference type="ARBA" id="ARBA00022989"/>
    </source>
</evidence>
<evidence type="ECO:0000256" key="15">
    <source>
        <dbReference type="ARBA" id="ARBA00023136"/>
    </source>
</evidence>
<dbReference type="PANTHER" id="PTHR43655:SF2">
    <property type="entry name" value="AFG3 LIKE MATRIX AAA PEPTIDASE SUBUNIT 2, ISOFORM A"/>
    <property type="match status" value="1"/>
</dbReference>
<dbReference type="InterPro" id="IPR003959">
    <property type="entry name" value="ATPase_AAA_core"/>
</dbReference>
<dbReference type="GO" id="GO:0016887">
    <property type="term" value="F:ATP hydrolysis activity"/>
    <property type="evidence" value="ECO:0007669"/>
    <property type="project" value="InterPro"/>
</dbReference>
<comment type="catalytic activity">
    <reaction evidence="16">
        <text>ATP + H2O = ADP + phosphate + H(+)</text>
        <dbReference type="Rhea" id="RHEA:13065"/>
        <dbReference type="ChEBI" id="CHEBI:15377"/>
        <dbReference type="ChEBI" id="CHEBI:15378"/>
        <dbReference type="ChEBI" id="CHEBI:30616"/>
        <dbReference type="ChEBI" id="CHEBI:43474"/>
        <dbReference type="ChEBI" id="CHEBI:456216"/>
    </reaction>
    <physiologicalReaction direction="left-to-right" evidence="16">
        <dbReference type="Rhea" id="RHEA:13066"/>
    </physiologicalReaction>
</comment>
<dbReference type="FunFam" id="3.40.50.300:FF:000001">
    <property type="entry name" value="ATP-dependent zinc metalloprotease FtsH"/>
    <property type="match status" value="1"/>
</dbReference>
<evidence type="ECO:0000256" key="10">
    <source>
        <dbReference type="ARBA" id="ARBA00022833"/>
    </source>
</evidence>
<dbReference type="InterPro" id="IPR041569">
    <property type="entry name" value="AAA_lid_3"/>
</dbReference>
<comment type="similarity">
    <text evidence="3">In the C-terminal section; belongs to the peptidase M41 family.</text>
</comment>
<evidence type="ECO:0000256" key="1">
    <source>
        <dbReference type="ARBA" id="ARBA00001947"/>
    </source>
</evidence>
<evidence type="ECO:0000256" key="18">
    <source>
        <dbReference type="RuleBase" id="RU003651"/>
    </source>
</evidence>
<keyword evidence="8 18" id="KW-0547">Nucleotide-binding</keyword>
<proteinExistence type="inferred from homology"/>
<dbReference type="Proteomes" id="UP000001996">
    <property type="component" value="Unassembled WGS sequence"/>
</dbReference>
<dbReference type="GO" id="GO:0004222">
    <property type="term" value="F:metalloendopeptidase activity"/>
    <property type="evidence" value="ECO:0007669"/>
    <property type="project" value="InterPro"/>
</dbReference>
<protein>
    <submittedName>
        <fullName evidence="21">Cell division protein ftsH</fullName>
    </submittedName>
</protein>
<keyword evidence="22" id="KW-1185">Reference proteome</keyword>
<dbReference type="GeneID" id="5233778"/>
<dbReference type="InterPro" id="IPR003593">
    <property type="entry name" value="AAA+_ATPase"/>
</dbReference>
<evidence type="ECO:0000256" key="17">
    <source>
        <dbReference type="ARBA" id="ARBA00065348"/>
    </source>
</evidence>
<evidence type="ECO:0000256" key="8">
    <source>
        <dbReference type="ARBA" id="ARBA00022741"/>
    </source>
</evidence>
<dbReference type="InterPro" id="IPR003960">
    <property type="entry name" value="ATPase_AAA_CS"/>
</dbReference>
<accession>A5DY02</accession>
<keyword evidence="21" id="KW-0131">Cell cycle</keyword>
<dbReference type="GO" id="GO:0005524">
    <property type="term" value="F:ATP binding"/>
    <property type="evidence" value="ECO:0007669"/>
    <property type="project" value="UniProtKB-KW"/>
</dbReference>
<keyword evidence="13" id="KW-0482">Metalloprotease</keyword>
<comment type="similarity">
    <text evidence="18">Belongs to the AAA ATPase family.</text>
</comment>
<dbReference type="GO" id="GO:0006465">
    <property type="term" value="P:signal peptide processing"/>
    <property type="evidence" value="ECO:0007669"/>
    <property type="project" value="UniProtKB-ARBA"/>
</dbReference>
<dbReference type="GO" id="GO:0065003">
    <property type="term" value="P:protein-containing complex assembly"/>
    <property type="evidence" value="ECO:0007669"/>
    <property type="project" value="UniProtKB-ARBA"/>
</dbReference>
<evidence type="ECO:0000256" key="7">
    <source>
        <dbReference type="ARBA" id="ARBA00022723"/>
    </source>
</evidence>
<dbReference type="AlphaFoldDB" id="A5DY02"/>
<dbReference type="Pfam" id="PF01434">
    <property type="entry name" value="Peptidase_M41"/>
    <property type="match status" value="1"/>
</dbReference>
<dbReference type="InterPro" id="IPR027417">
    <property type="entry name" value="P-loop_NTPase"/>
</dbReference>
<evidence type="ECO:0000256" key="13">
    <source>
        <dbReference type="ARBA" id="ARBA00023049"/>
    </source>
</evidence>
<keyword evidence="12" id="KW-1133">Transmembrane helix</keyword>
<keyword evidence="11 18" id="KW-0067">ATP-binding</keyword>
<dbReference type="MEROPS" id="M41.002"/>
<keyword evidence="21" id="KW-0132">Cell division</keyword>
<sequence>MEFVKFLQNPEKYEKLGAKIPRGAILSGPPGTGKTLLAKATAGEAGVPFLSVSGSEFVEMFVGVGASRVRDLFKKAREMAPAIIFVDEIDAIGKERGNGRMGGNDERENTLNQLLVEMDGFDTGDHVVVLAGTNRPDVLDKALLRPGRFDRHISIDVPDVEGRKEIFKVHLNKLKLAKVEEIDIKQKDVDFAKYQEFKTKAVENLAGRLAALTPGFAGADIANCCNEGALFAARENAKSVEVHHFEQAIERVVAGLEKKSRILSPDEKKTVAYHEAGHAICGWFLEFADPLVKVSIIPRGQGALGYAQYLPKDQYLTSQEQFRHRMIMALGGRVSEELHFDTVTSGALDDFKKITLMAQQMITHLGMSNKLGQICYDTSGDSNGGFKVHNNYSEETAKIIDEEVKRLIDEAHAECTRLLKEKIQLVDAVAEELKEKEVLTREDMVRICGPRPFLERNDAFDKYVHGDDAFKGKPKTKLDKDKKEADDQDSPSAATA</sequence>
<dbReference type="GO" id="GO:0030163">
    <property type="term" value="P:protein catabolic process"/>
    <property type="evidence" value="ECO:0007669"/>
    <property type="project" value="UniProtKB-ARBA"/>
</dbReference>
<dbReference type="EMBL" id="CH981525">
    <property type="protein sequence ID" value="EDK44060.1"/>
    <property type="molecule type" value="Genomic_DNA"/>
</dbReference>
<dbReference type="KEGG" id="lel:PVL30_002261"/>
<dbReference type="OrthoDB" id="1413014at2759"/>
<dbReference type="OMA" id="NNVEFAA"/>
<dbReference type="CDD" id="cd19501">
    <property type="entry name" value="RecA-like_FtsH"/>
    <property type="match status" value="1"/>
</dbReference>
<dbReference type="NCBIfam" id="TIGR01241">
    <property type="entry name" value="FtsH_fam"/>
    <property type="match status" value="1"/>
</dbReference>
<keyword evidence="7" id="KW-0479">Metal-binding</keyword>
<dbReference type="PROSITE" id="PS00674">
    <property type="entry name" value="AAA"/>
    <property type="match status" value="1"/>
</dbReference>
<dbReference type="SUPFAM" id="SSF52540">
    <property type="entry name" value="P-loop containing nucleoside triphosphate hydrolases"/>
    <property type="match status" value="1"/>
</dbReference>
<dbReference type="FunFam" id="1.10.8.60:FF:000019">
    <property type="entry name" value="AFG3-like AAA ATPase 2"/>
    <property type="match status" value="1"/>
</dbReference>
<dbReference type="Gene3D" id="1.20.58.760">
    <property type="entry name" value="Peptidase M41"/>
    <property type="match status" value="1"/>
</dbReference>
<dbReference type="HOGENOM" id="CLU_000688_16_0_1"/>
<reference evidence="21 22" key="1">
    <citation type="journal article" date="2009" name="Nature">
        <title>Evolution of pathogenicity and sexual reproduction in eight Candida genomes.</title>
        <authorList>
            <person name="Butler G."/>
            <person name="Rasmussen M.D."/>
            <person name="Lin M.F."/>
            <person name="Santos M.A."/>
            <person name="Sakthikumar S."/>
            <person name="Munro C.A."/>
            <person name="Rheinbay E."/>
            <person name="Grabherr M."/>
            <person name="Forche A."/>
            <person name="Reedy J.L."/>
            <person name="Agrafioti I."/>
            <person name="Arnaud M.B."/>
            <person name="Bates S."/>
            <person name="Brown A.J."/>
            <person name="Brunke S."/>
            <person name="Costanzo M.C."/>
            <person name="Fitzpatrick D.A."/>
            <person name="de Groot P.W."/>
            <person name="Harris D."/>
            <person name="Hoyer L.L."/>
            <person name="Hube B."/>
            <person name="Klis F.M."/>
            <person name="Kodira C."/>
            <person name="Lennard N."/>
            <person name="Logue M.E."/>
            <person name="Martin R."/>
            <person name="Neiman A.M."/>
            <person name="Nikolaou E."/>
            <person name="Quail M.A."/>
            <person name="Quinn J."/>
            <person name="Santos M.C."/>
            <person name="Schmitzberger F.F."/>
            <person name="Sherlock G."/>
            <person name="Shah P."/>
            <person name="Silverstein K.A."/>
            <person name="Skrzypek M.S."/>
            <person name="Soll D."/>
            <person name="Staggs R."/>
            <person name="Stansfield I."/>
            <person name="Stumpf M.P."/>
            <person name="Sudbery P.E."/>
            <person name="Srikantha T."/>
            <person name="Zeng Q."/>
            <person name="Berman J."/>
            <person name="Berriman M."/>
            <person name="Heitman J."/>
            <person name="Gow N.A."/>
            <person name="Lorenz M.C."/>
            <person name="Birren B.W."/>
            <person name="Kellis M."/>
            <person name="Cuomo C.A."/>
        </authorList>
    </citation>
    <scope>NUCLEOTIDE SEQUENCE [LARGE SCALE GENOMIC DNA]</scope>
    <source>
        <strain evidence="22">ATCC 11503 / BCRC 21390 / CBS 2605 / JCM 1781 / NBRC 1676 / NRRL YB-4239</strain>
    </source>
</reference>
<keyword evidence="14" id="KW-0496">Mitochondrion</keyword>
<dbReference type="InterPro" id="IPR050928">
    <property type="entry name" value="ATP-dep_Zn_Metalloprotease"/>
</dbReference>
<dbReference type="Gene3D" id="1.10.8.60">
    <property type="match status" value="1"/>
</dbReference>
<evidence type="ECO:0000256" key="2">
    <source>
        <dbReference type="ARBA" id="ARBA00004225"/>
    </source>
</evidence>
<dbReference type="GO" id="GO:0034982">
    <property type="term" value="P:mitochondrial protein processing"/>
    <property type="evidence" value="ECO:0007669"/>
    <property type="project" value="TreeGrafter"/>
</dbReference>
<dbReference type="Pfam" id="PF00004">
    <property type="entry name" value="AAA"/>
    <property type="match status" value="1"/>
</dbReference>
<dbReference type="SMART" id="SM00382">
    <property type="entry name" value="AAA"/>
    <property type="match status" value="1"/>
</dbReference>
<feature type="region of interest" description="Disordered" evidence="19">
    <location>
        <begin position="465"/>
        <end position="496"/>
    </location>
</feature>
<comment type="subunit">
    <text evidence="17">Component of the 850 kDa m-AAA protease complex, a heterohexamer composed of YTA12/RCA1 and YTA10/AFG3. Associates with the prohibitin complex, composed of PHB1 and PHB2, inhibiting the activity of the m-AAA protease complex.</text>
</comment>
<dbReference type="GO" id="GO:0005745">
    <property type="term" value="C:m-AAA complex"/>
    <property type="evidence" value="ECO:0007669"/>
    <property type="project" value="TreeGrafter"/>
</dbReference>
<name>A5DY02_LODEL</name>
<comment type="similarity">
    <text evidence="4">In the N-terminal section; belongs to the AAA ATPase family.</text>
</comment>
<dbReference type="GO" id="GO:0004176">
    <property type="term" value="F:ATP-dependent peptidase activity"/>
    <property type="evidence" value="ECO:0007669"/>
    <property type="project" value="InterPro"/>
</dbReference>
<dbReference type="InterPro" id="IPR037219">
    <property type="entry name" value="Peptidase_M41-like"/>
</dbReference>
<evidence type="ECO:0000256" key="6">
    <source>
        <dbReference type="ARBA" id="ARBA00022692"/>
    </source>
</evidence>
<evidence type="ECO:0000256" key="19">
    <source>
        <dbReference type="SAM" id="MobiDB-lite"/>
    </source>
</evidence>
<comment type="cofactor">
    <cofactor evidence="1">
        <name>Zn(2+)</name>
        <dbReference type="ChEBI" id="CHEBI:29105"/>
    </cofactor>
</comment>
<keyword evidence="10" id="KW-0862">Zinc</keyword>
<evidence type="ECO:0000313" key="22">
    <source>
        <dbReference type="Proteomes" id="UP000001996"/>
    </source>
</evidence>
<gene>
    <name evidence="21" type="ORF">LELG_02239</name>
</gene>
<keyword evidence="15" id="KW-0472">Membrane</keyword>
<dbReference type="GO" id="GO:0140567">
    <property type="term" value="F:membrane protein dislocase activity"/>
    <property type="evidence" value="ECO:0007669"/>
    <property type="project" value="UniProtKB-ARBA"/>
</dbReference>
<keyword evidence="5" id="KW-0645">Protease</keyword>
<evidence type="ECO:0000256" key="5">
    <source>
        <dbReference type="ARBA" id="ARBA00022670"/>
    </source>
</evidence>
<dbReference type="STRING" id="379508.A5DY02"/>
<evidence type="ECO:0000256" key="9">
    <source>
        <dbReference type="ARBA" id="ARBA00022801"/>
    </source>
</evidence>
<evidence type="ECO:0000256" key="11">
    <source>
        <dbReference type="ARBA" id="ARBA00022840"/>
    </source>
</evidence>
<evidence type="ECO:0000256" key="4">
    <source>
        <dbReference type="ARBA" id="ARBA00010550"/>
    </source>
</evidence>
<dbReference type="GO" id="GO:0097002">
    <property type="term" value="C:mitochondrial inner boundary membrane"/>
    <property type="evidence" value="ECO:0007669"/>
    <property type="project" value="UniProtKB-ARBA"/>
</dbReference>
<feature type="domain" description="AAA+ ATPase" evidence="20">
    <location>
        <begin position="20"/>
        <end position="159"/>
    </location>
</feature>
<comment type="subcellular location">
    <subcellularLocation>
        <location evidence="2">Mitochondrion membrane</location>
        <topology evidence="2">Multi-pass membrane protein</topology>
    </subcellularLocation>
</comment>
<feature type="compositionally biased region" description="Basic and acidic residues" evidence="19">
    <location>
        <begin position="465"/>
        <end position="485"/>
    </location>
</feature>
<evidence type="ECO:0000256" key="16">
    <source>
        <dbReference type="ARBA" id="ARBA00048778"/>
    </source>
</evidence>
<evidence type="ECO:0000313" key="21">
    <source>
        <dbReference type="EMBL" id="EDK44060.1"/>
    </source>
</evidence>